<dbReference type="PANTHER" id="PTHR35561">
    <property type="entry name" value="RNA 2',3'-CYCLIC PHOSPHODIESTERASE"/>
    <property type="match status" value="1"/>
</dbReference>
<evidence type="ECO:0000313" key="4">
    <source>
        <dbReference type="Proteomes" id="UP000831817"/>
    </source>
</evidence>
<comment type="catalytic activity">
    <reaction evidence="2">
        <text>a 3'-end 2',3'-cyclophospho-ribonucleotide-RNA + H2O = a 3'-end 2'-phospho-ribonucleotide-RNA + H(+)</text>
        <dbReference type="Rhea" id="RHEA:11828"/>
        <dbReference type="Rhea" id="RHEA-COMP:10464"/>
        <dbReference type="Rhea" id="RHEA-COMP:17353"/>
        <dbReference type="ChEBI" id="CHEBI:15377"/>
        <dbReference type="ChEBI" id="CHEBI:15378"/>
        <dbReference type="ChEBI" id="CHEBI:83064"/>
        <dbReference type="ChEBI" id="CHEBI:173113"/>
        <dbReference type="EC" id="3.1.4.58"/>
    </reaction>
</comment>
<reference evidence="3 4" key="1">
    <citation type="submission" date="2022-04" db="EMBL/GenBank/DDBJ databases">
        <title>Complete genome of Methanothermobacter tenebrarum strain RMAS.</title>
        <authorList>
            <person name="Nakamura K."/>
            <person name="Oshima K."/>
            <person name="Hattori M."/>
            <person name="Kamagata Y."/>
            <person name="Takamizawa K."/>
        </authorList>
    </citation>
    <scope>NUCLEOTIDE SEQUENCE [LARGE SCALE GENOMIC DNA]</scope>
    <source>
        <strain evidence="3 4">RMAS</strain>
    </source>
</reference>
<dbReference type="Proteomes" id="UP000831817">
    <property type="component" value="Chromosome"/>
</dbReference>
<dbReference type="RefSeq" id="WP_248563974.1">
    <property type="nucleotide sequence ID" value="NZ_AP025698.1"/>
</dbReference>
<proteinExistence type="inferred from homology"/>
<protein>
    <recommendedName>
        <fullName evidence="2">RNA 2',3'-cyclic phosphodiesterase</fullName>
        <shortName evidence="2">RNA 2',3'-CPDase</shortName>
        <ecNumber evidence="2">3.1.4.58</ecNumber>
    </recommendedName>
</protein>
<sequence length="185" mass="21596">MGKIRSFLAIDVDNPLKDKIIEVQRILEEADAQLKFVEPENLHFTLKFFGQINNNMIEKLSRTIKKKIGSYKPFKLKIEGVGVFPNKNYMRVIWLGAKNPEEFSEIQKTLDEEFKRLGFKKEKSYIPHLTIARVKGGKNKDRLLEKIEELENVQIGEMQIKELKLKKSELKPEGPTYTTIKTFKL</sequence>
<accession>A0ABM7YDZ0</accession>
<dbReference type="GeneID" id="71965528"/>
<evidence type="ECO:0000256" key="1">
    <source>
        <dbReference type="ARBA" id="ARBA00022801"/>
    </source>
</evidence>
<keyword evidence="1 2" id="KW-0378">Hydrolase</keyword>
<comment type="similarity">
    <text evidence="2">Belongs to the 2H phosphoesterase superfamily. ThpR family.</text>
</comment>
<evidence type="ECO:0000313" key="3">
    <source>
        <dbReference type="EMBL" id="BDH79629.1"/>
    </source>
</evidence>
<dbReference type="Pfam" id="PF13563">
    <property type="entry name" value="2_5_RNA_ligase2"/>
    <property type="match status" value="1"/>
</dbReference>
<name>A0ABM7YDZ0_9EURY</name>
<evidence type="ECO:0000256" key="2">
    <source>
        <dbReference type="HAMAP-Rule" id="MF_01940"/>
    </source>
</evidence>
<dbReference type="EMBL" id="AP025698">
    <property type="protein sequence ID" value="BDH79629.1"/>
    <property type="molecule type" value="Genomic_DNA"/>
</dbReference>
<gene>
    <name evidence="3" type="ORF">MTTB_10080</name>
</gene>
<dbReference type="NCBIfam" id="TIGR02258">
    <property type="entry name" value="2_5_ligase"/>
    <property type="match status" value="1"/>
</dbReference>
<dbReference type="InterPro" id="IPR004175">
    <property type="entry name" value="RNA_CPDase"/>
</dbReference>
<dbReference type="SUPFAM" id="SSF55144">
    <property type="entry name" value="LigT-like"/>
    <property type="match status" value="1"/>
</dbReference>
<dbReference type="InterPro" id="IPR009097">
    <property type="entry name" value="Cyclic_Pdiesterase"/>
</dbReference>
<feature type="active site" description="Proton acceptor" evidence="2">
    <location>
        <position position="128"/>
    </location>
</feature>
<feature type="active site" description="Proton donor" evidence="2">
    <location>
        <position position="43"/>
    </location>
</feature>
<organism evidence="3 4">
    <name type="scientific">Methanothermobacter tenebrarum</name>
    <dbReference type="NCBI Taxonomy" id="680118"/>
    <lineage>
        <taxon>Archaea</taxon>
        <taxon>Methanobacteriati</taxon>
        <taxon>Methanobacteriota</taxon>
        <taxon>Methanomada group</taxon>
        <taxon>Methanobacteria</taxon>
        <taxon>Methanobacteriales</taxon>
        <taxon>Methanobacteriaceae</taxon>
        <taxon>Methanothermobacter</taxon>
    </lineage>
</organism>
<feature type="short sequence motif" description="HXTX 2" evidence="2">
    <location>
        <begin position="128"/>
        <end position="131"/>
    </location>
</feature>
<dbReference type="PANTHER" id="PTHR35561:SF1">
    <property type="entry name" value="RNA 2',3'-CYCLIC PHOSPHODIESTERASE"/>
    <property type="match status" value="1"/>
</dbReference>
<feature type="short sequence motif" description="HXTX 1" evidence="2">
    <location>
        <begin position="43"/>
        <end position="46"/>
    </location>
</feature>
<keyword evidence="4" id="KW-1185">Reference proteome</keyword>
<comment type="function">
    <text evidence="2">Hydrolyzes RNA 2',3'-cyclic phosphodiester to an RNA 2'-phosphomonoester.</text>
</comment>
<dbReference type="Gene3D" id="3.90.1140.10">
    <property type="entry name" value="Cyclic phosphodiesterase"/>
    <property type="match status" value="1"/>
</dbReference>
<dbReference type="HAMAP" id="MF_01940">
    <property type="entry name" value="RNA_CPDase"/>
    <property type="match status" value="1"/>
</dbReference>
<dbReference type="EC" id="3.1.4.58" evidence="2"/>